<organism evidence="1 2">
    <name type="scientific">Goodea atripinnis</name>
    <dbReference type="NCBI Taxonomy" id="208336"/>
    <lineage>
        <taxon>Eukaryota</taxon>
        <taxon>Metazoa</taxon>
        <taxon>Chordata</taxon>
        <taxon>Craniata</taxon>
        <taxon>Vertebrata</taxon>
        <taxon>Euteleostomi</taxon>
        <taxon>Actinopterygii</taxon>
        <taxon>Neopterygii</taxon>
        <taxon>Teleostei</taxon>
        <taxon>Neoteleostei</taxon>
        <taxon>Acanthomorphata</taxon>
        <taxon>Ovalentaria</taxon>
        <taxon>Atherinomorphae</taxon>
        <taxon>Cyprinodontiformes</taxon>
        <taxon>Goodeidae</taxon>
        <taxon>Goodea</taxon>
    </lineage>
</organism>
<dbReference type="EMBL" id="JAHRIO010061582">
    <property type="protein sequence ID" value="MEQ2178870.1"/>
    <property type="molecule type" value="Genomic_DNA"/>
</dbReference>
<evidence type="ECO:0000313" key="1">
    <source>
        <dbReference type="EMBL" id="MEQ2178870.1"/>
    </source>
</evidence>
<keyword evidence="2" id="KW-1185">Reference proteome</keyword>
<reference evidence="1 2" key="1">
    <citation type="submission" date="2021-06" db="EMBL/GenBank/DDBJ databases">
        <authorList>
            <person name="Palmer J.M."/>
        </authorList>
    </citation>
    <scope>NUCLEOTIDE SEQUENCE [LARGE SCALE GENOMIC DNA]</scope>
    <source>
        <strain evidence="1 2">GA_2019</strain>
        <tissue evidence="1">Muscle</tissue>
    </source>
</reference>
<gene>
    <name evidence="1" type="ORF">GOODEAATRI_018719</name>
</gene>
<protein>
    <submittedName>
        <fullName evidence="1">Uncharacterized protein</fullName>
    </submittedName>
</protein>
<dbReference type="Proteomes" id="UP001476798">
    <property type="component" value="Unassembled WGS sequence"/>
</dbReference>
<accession>A0ABV0P5Z9</accession>
<evidence type="ECO:0000313" key="2">
    <source>
        <dbReference type="Proteomes" id="UP001476798"/>
    </source>
</evidence>
<name>A0ABV0P5Z9_9TELE</name>
<proteinExistence type="predicted"/>
<sequence length="132" mass="15383">MTCIHFREVLKQLHVKYNKSTPIYFYEPIAPSWRDTEEGLLWFMLTAREVTEESTGCKTSSRILVQQAKPIKQCLYRINIKKRIYLDVRMDDCVDQLGLSEQHVERIQELFPRLAGARLSVNLAKCEFSGDG</sequence>
<comment type="caution">
    <text evidence="1">The sequence shown here is derived from an EMBL/GenBank/DDBJ whole genome shotgun (WGS) entry which is preliminary data.</text>
</comment>